<dbReference type="AntiFam" id="ANF00226">
    <property type="entry name" value="Shadow ORF (opposite pknB)"/>
</dbReference>
<proteinExistence type="predicted"/>
<accession>A0AAV9B1U7</accession>
<dbReference type="Proteomes" id="UP001179952">
    <property type="component" value="Unassembled WGS sequence"/>
</dbReference>
<reference evidence="2" key="1">
    <citation type="journal article" date="2023" name="Nat. Commun.">
        <title>Diploid and tetraploid genomes of Acorus and the evolution of monocots.</title>
        <authorList>
            <person name="Ma L."/>
            <person name="Liu K.W."/>
            <person name="Li Z."/>
            <person name="Hsiao Y.Y."/>
            <person name="Qi Y."/>
            <person name="Fu T."/>
            <person name="Tang G.D."/>
            <person name="Zhang D."/>
            <person name="Sun W.H."/>
            <person name="Liu D.K."/>
            <person name="Li Y."/>
            <person name="Chen G.Z."/>
            <person name="Liu X.D."/>
            <person name="Liao X.Y."/>
            <person name="Jiang Y.T."/>
            <person name="Yu X."/>
            <person name="Hao Y."/>
            <person name="Huang J."/>
            <person name="Zhao X.W."/>
            <person name="Ke S."/>
            <person name="Chen Y.Y."/>
            <person name="Wu W.L."/>
            <person name="Hsu J.L."/>
            <person name="Lin Y.F."/>
            <person name="Huang M.D."/>
            <person name="Li C.Y."/>
            <person name="Huang L."/>
            <person name="Wang Z.W."/>
            <person name="Zhao X."/>
            <person name="Zhong W.Y."/>
            <person name="Peng D.H."/>
            <person name="Ahmad S."/>
            <person name="Lan S."/>
            <person name="Zhang J.S."/>
            <person name="Tsai W.C."/>
            <person name="Van de Peer Y."/>
            <person name="Liu Z.J."/>
        </authorList>
    </citation>
    <scope>NUCLEOTIDE SEQUENCE</scope>
    <source>
        <strain evidence="2">SCP</strain>
    </source>
</reference>
<evidence type="ECO:0000313" key="3">
    <source>
        <dbReference type="Proteomes" id="UP001179952"/>
    </source>
</evidence>
<evidence type="ECO:0000256" key="1">
    <source>
        <dbReference type="SAM" id="MobiDB-lite"/>
    </source>
</evidence>
<protein>
    <submittedName>
        <fullName evidence="2">Uncharacterized protein</fullName>
    </submittedName>
</protein>
<reference evidence="2" key="2">
    <citation type="submission" date="2023-06" db="EMBL/GenBank/DDBJ databases">
        <authorList>
            <person name="Ma L."/>
            <person name="Liu K.-W."/>
            <person name="Li Z."/>
            <person name="Hsiao Y.-Y."/>
            <person name="Qi Y."/>
            <person name="Fu T."/>
            <person name="Tang G."/>
            <person name="Zhang D."/>
            <person name="Sun W.-H."/>
            <person name="Liu D.-K."/>
            <person name="Li Y."/>
            <person name="Chen G.-Z."/>
            <person name="Liu X.-D."/>
            <person name="Liao X.-Y."/>
            <person name="Jiang Y.-T."/>
            <person name="Yu X."/>
            <person name="Hao Y."/>
            <person name="Huang J."/>
            <person name="Zhao X.-W."/>
            <person name="Ke S."/>
            <person name="Chen Y.-Y."/>
            <person name="Wu W.-L."/>
            <person name="Hsu J.-L."/>
            <person name="Lin Y.-F."/>
            <person name="Huang M.-D."/>
            <person name="Li C.-Y."/>
            <person name="Huang L."/>
            <person name="Wang Z.-W."/>
            <person name="Zhao X."/>
            <person name="Zhong W.-Y."/>
            <person name="Peng D.-H."/>
            <person name="Ahmad S."/>
            <person name="Lan S."/>
            <person name="Zhang J.-S."/>
            <person name="Tsai W.-C."/>
            <person name="Van De Peer Y."/>
            <person name="Liu Z.-J."/>
        </authorList>
    </citation>
    <scope>NUCLEOTIDE SEQUENCE</scope>
    <source>
        <strain evidence="2">SCP</strain>
        <tissue evidence="2">Leaves</tissue>
    </source>
</reference>
<gene>
    <name evidence="2" type="ORF">QJS04_geneDACA006028</name>
</gene>
<dbReference type="AlphaFoldDB" id="A0AAV9B1U7"/>
<evidence type="ECO:0000313" key="2">
    <source>
        <dbReference type="EMBL" id="KAK1270021.1"/>
    </source>
</evidence>
<feature type="region of interest" description="Disordered" evidence="1">
    <location>
        <begin position="44"/>
        <end position="91"/>
    </location>
</feature>
<organism evidence="2 3">
    <name type="scientific">Acorus gramineus</name>
    <name type="common">Dwarf sweet flag</name>
    <dbReference type="NCBI Taxonomy" id="55184"/>
    <lineage>
        <taxon>Eukaryota</taxon>
        <taxon>Viridiplantae</taxon>
        <taxon>Streptophyta</taxon>
        <taxon>Embryophyta</taxon>
        <taxon>Tracheophyta</taxon>
        <taxon>Spermatophyta</taxon>
        <taxon>Magnoliopsida</taxon>
        <taxon>Liliopsida</taxon>
        <taxon>Acoraceae</taxon>
        <taxon>Acorus</taxon>
    </lineage>
</organism>
<name>A0AAV9B1U7_ACOGR</name>
<sequence length="322" mass="36139">MHHLPHRRPRLGHQLRANQPEPQHHLHLPLLTTPIPQCRIRRLENPPPHPALPHPIKQHEVPGGLRRLNGPPPAGDLEEHSPESVNVGAGGGLPRARELGCDVTERAHHARGAHVLAVLVQPREPEVPQSRVHLPVQQHVARLHVPVHHHLLPLLVQVHQPRRDPPQDPYPSLPIEHAPRLPCVKEPRIKAPVRHVLVHQEEVPPALAPPEQVHEVAVPEPAEARYLRDELFRALVRTARDLLYSNGFSRAWHDPLVDAPEASAADNPLVLEAIGGLVEVLVAEPVRALQLPSLQCFGEFRFATDINHHSDDQNHRQKCRYS</sequence>
<keyword evidence="3" id="KW-1185">Reference proteome</keyword>
<comment type="caution">
    <text evidence="2">The sequence shown here is derived from an EMBL/GenBank/DDBJ whole genome shotgun (WGS) entry which is preliminary data.</text>
</comment>
<dbReference type="EMBL" id="JAUJYN010000005">
    <property type="protein sequence ID" value="KAK1270021.1"/>
    <property type="molecule type" value="Genomic_DNA"/>
</dbReference>